<reference evidence="2 3" key="1">
    <citation type="submission" date="2021-02" db="EMBL/GenBank/DDBJ databases">
        <title>Bacillus sp. RD4P76, an endophyte from a halophyte.</title>
        <authorList>
            <person name="Sun J.-Q."/>
        </authorList>
    </citation>
    <scope>NUCLEOTIDE SEQUENCE [LARGE SCALE GENOMIC DNA]</scope>
    <source>
        <strain evidence="2 3">RD4P76</strain>
    </source>
</reference>
<proteinExistence type="predicted"/>
<evidence type="ECO:0000313" key="3">
    <source>
        <dbReference type="Proteomes" id="UP001518925"/>
    </source>
</evidence>
<feature type="domain" description="N-acetyltransferase" evidence="1">
    <location>
        <begin position="50"/>
        <end position="127"/>
    </location>
</feature>
<keyword evidence="3" id="KW-1185">Reference proteome</keyword>
<dbReference type="CDD" id="cd04301">
    <property type="entry name" value="NAT_SF"/>
    <property type="match status" value="1"/>
</dbReference>
<dbReference type="InterPro" id="IPR000182">
    <property type="entry name" value="GNAT_dom"/>
</dbReference>
<dbReference type="SUPFAM" id="SSF55729">
    <property type="entry name" value="Acyl-CoA N-acyltransferases (Nat)"/>
    <property type="match status" value="1"/>
</dbReference>
<name>A0ABS2DN63_9BACI</name>
<evidence type="ECO:0000259" key="1">
    <source>
        <dbReference type="Pfam" id="PF00583"/>
    </source>
</evidence>
<protein>
    <submittedName>
        <fullName evidence="2">GNAT family N-acetyltransferase</fullName>
    </submittedName>
</protein>
<dbReference type="RefSeq" id="WP_204204937.1">
    <property type="nucleotide sequence ID" value="NZ_JAFELM010000043.1"/>
</dbReference>
<dbReference type="InterPro" id="IPR016181">
    <property type="entry name" value="Acyl_CoA_acyltransferase"/>
</dbReference>
<organism evidence="2 3">
    <name type="scientific">Bacillus suaedaesalsae</name>
    <dbReference type="NCBI Taxonomy" id="2810349"/>
    <lineage>
        <taxon>Bacteria</taxon>
        <taxon>Bacillati</taxon>
        <taxon>Bacillota</taxon>
        <taxon>Bacilli</taxon>
        <taxon>Bacillales</taxon>
        <taxon>Bacillaceae</taxon>
        <taxon>Bacillus</taxon>
    </lineage>
</organism>
<evidence type="ECO:0000313" key="2">
    <source>
        <dbReference type="EMBL" id="MBM6619470.1"/>
    </source>
</evidence>
<dbReference type="EMBL" id="JAFELM010000043">
    <property type="protein sequence ID" value="MBM6619470.1"/>
    <property type="molecule type" value="Genomic_DNA"/>
</dbReference>
<sequence>MLKINKVTLQEKEKLGNLFEYYVYEFSPYLKIDIGTDGKFGFGQLNEYFTDSYDPYFIYKDDNLVGFCIVQKLTNKDYDYQVDQFFILKRYEGLGLGKAAAFQIFNQYKGRWNITQIETNYKAQAFWRGTIKAYTNNTFDELYDDNRRSVQRFQS</sequence>
<dbReference type="Proteomes" id="UP001518925">
    <property type="component" value="Unassembled WGS sequence"/>
</dbReference>
<comment type="caution">
    <text evidence="2">The sequence shown here is derived from an EMBL/GenBank/DDBJ whole genome shotgun (WGS) entry which is preliminary data.</text>
</comment>
<dbReference type="Pfam" id="PF00583">
    <property type="entry name" value="Acetyltransf_1"/>
    <property type="match status" value="1"/>
</dbReference>
<gene>
    <name evidence="2" type="ORF">JR050_17550</name>
</gene>
<dbReference type="Gene3D" id="3.40.630.30">
    <property type="match status" value="1"/>
</dbReference>
<accession>A0ABS2DN63</accession>